<dbReference type="InterPro" id="IPR050071">
    <property type="entry name" value="Dehydroquinate_synthase"/>
</dbReference>
<comment type="function">
    <text evidence="11">Catalyzes the conversion of 3-deoxy-D-arabino-heptulosonate 7-phosphate (DAHP) to dehydroquinate (DHQ).</text>
</comment>
<dbReference type="AlphaFoldDB" id="A0A7C6EHI9"/>
<dbReference type="GO" id="GO:0004765">
    <property type="term" value="F:shikimate kinase activity"/>
    <property type="evidence" value="ECO:0007669"/>
    <property type="project" value="UniProtKB-UniRule"/>
</dbReference>
<comment type="subcellular location">
    <subcellularLocation>
        <location evidence="11">Cytoplasm</location>
    </subcellularLocation>
</comment>
<feature type="binding site" evidence="11">
    <location>
        <position position="352"/>
    </location>
    <ligand>
        <name>Zn(2+)</name>
        <dbReference type="ChEBI" id="CHEBI:29105"/>
    </ligand>
</feature>
<comment type="cofactor">
    <cofactor evidence="1 11">
        <name>NAD(+)</name>
        <dbReference type="ChEBI" id="CHEBI:57540"/>
    </cofactor>
</comment>
<evidence type="ECO:0000256" key="4">
    <source>
        <dbReference type="ARBA" id="ARBA00022723"/>
    </source>
</evidence>
<keyword evidence="5 11" id="KW-0547">Nucleotide-binding</keyword>
<keyword evidence="6 11" id="KW-0862">Zinc</keyword>
<comment type="subunit">
    <text evidence="10">Monomer.</text>
</comment>
<keyword evidence="4 11" id="KW-0479">Metal-binding</keyword>
<comment type="cofactor">
    <cofactor evidence="2">
        <name>Zn(2+)</name>
        <dbReference type="ChEBI" id="CHEBI:29105"/>
    </cofactor>
</comment>
<evidence type="ECO:0000256" key="8">
    <source>
        <dbReference type="ARBA" id="ARBA00023239"/>
    </source>
</evidence>
<dbReference type="GO" id="GO:0009423">
    <property type="term" value="P:chorismate biosynthetic process"/>
    <property type="evidence" value="ECO:0007669"/>
    <property type="project" value="UniProtKB-UniRule"/>
</dbReference>
<keyword evidence="10" id="KW-0808">Transferase</keyword>
<evidence type="ECO:0000256" key="10">
    <source>
        <dbReference type="HAMAP-Rule" id="MF_00109"/>
    </source>
</evidence>
<evidence type="ECO:0000256" key="7">
    <source>
        <dbReference type="ARBA" id="ARBA00023027"/>
    </source>
</evidence>
<dbReference type="GO" id="GO:0008652">
    <property type="term" value="P:amino acid biosynthetic process"/>
    <property type="evidence" value="ECO:0007669"/>
    <property type="project" value="UniProtKB-KW"/>
</dbReference>
<feature type="binding site" evidence="10">
    <location>
        <position position="118"/>
    </location>
    <ligand>
        <name>ATP</name>
        <dbReference type="ChEBI" id="CHEBI:30616"/>
    </ligand>
</feature>
<feature type="binding site" evidence="11">
    <location>
        <position position="310"/>
    </location>
    <ligand>
        <name>NAD(+)</name>
        <dbReference type="ChEBI" id="CHEBI:57540"/>
    </ligand>
</feature>
<dbReference type="FunFam" id="3.40.50.1970:FF:000007">
    <property type="entry name" value="Pentafunctional AROM polypeptide"/>
    <property type="match status" value="1"/>
</dbReference>
<dbReference type="HAMAP" id="MF_00110">
    <property type="entry name" value="DHQ_synthase"/>
    <property type="match status" value="1"/>
</dbReference>
<dbReference type="UniPathway" id="UPA00053">
    <property type="reaction ID" value="UER00085"/>
</dbReference>
<dbReference type="GO" id="GO:0009073">
    <property type="term" value="P:aromatic amino acid family biosynthetic process"/>
    <property type="evidence" value="ECO:0007669"/>
    <property type="project" value="UniProtKB-KW"/>
</dbReference>
<comment type="catalytic activity">
    <reaction evidence="10">
        <text>shikimate + ATP = 3-phosphoshikimate + ADP + H(+)</text>
        <dbReference type="Rhea" id="RHEA:13121"/>
        <dbReference type="ChEBI" id="CHEBI:15378"/>
        <dbReference type="ChEBI" id="CHEBI:30616"/>
        <dbReference type="ChEBI" id="CHEBI:36208"/>
        <dbReference type="ChEBI" id="CHEBI:145989"/>
        <dbReference type="ChEBI" id="CHEBI:456216"/>
        <dbReference type="EC" id="2.7.1.71"/>
    </reaction>
</comment>
<dbReference type="Gene3D" id="1.20.1090.10">
    <property type="entry name" value="Dehydroquinate synthase-like - alpha domain"/>
    <property type="match status" value="1"/>
</dbReference>
<evidence type="ECO:0000259" key="13">
    <source>
        <dbReference type="Pfam" id="PF24621"/>
    </source>
</evidence>
<feature type="binding site" evidence="11">
    <location>
        <begin position="297"/>
        <end position="298"/>
    </location>
    <ligand>
        <name>NAD(+)</name>
        <dbReference type="ChEBI" id="CHEBI:57540"/>
    </ligand>
</feature>
<dbReference type="GO" id="GO:0005524">
    <property type="term" value="F:ATP binding"/>
    <property type="evidence" value="ECO:0007669"/>
    <property type="project" value="UniProtKB-UniRule"/>
</dbReference>
<keyword evidence="10" id="KW-0460">Magnesium</keyword>
<sequence length="516" mass="59260">MSENIILIGFMGTGKDTIGRLLAERLNMGFISTDEMIELAEQRTIERVFEEDGEDYFRKKEKWVLKEIEGLKNVVVGTGGGMVIDLENRALLKKMGIVIQLSANPDTLKKRIIAQGKRPLIKKISDIERLYQKRSGIYDFALIKVDTTEREPDGIVDEIIDKLNLKKIELFKKETKVIVKTRSKDYPVVIGCNILDHIPVSNNKIVIITNPLVGALYLDEITEGLRKRNNEIDYFIIRDGEEFKNLNTVNRIYEFLFQKNFQRRNVIMSLGGGVITDIGGFVASTFKRGCRIIHIPTTLLCQVDASIGGKTGINNIYGKNMLGTFYQPELVLCDLKKLLTLPEDEFVNGIAEVIKYGVIYSKRLFRILQREKESIKTRNLQILFDIVKESVLIKSSIISKDETEEKGIREILNFGHTIGHTIETVTNYGIYSHGEAVSMGMIEELRLFAKRTKERDEIMKLLKDYNLPICVPFKIRRAIKKFIFQDKKTKGKYITVPVFEKIGRVRIKEVLCRRFF</sequence>
<accession>A0A7C6EHI9</accession>
<dbReference type="Pfam" id="PF01202">
    <property type="entry name" value="SKI"/>
    <property type="match status" value="1"/>
</dbReference>
<dbReference type="EC" id="4.2.3.4" evidence="11"/>
<keyword evidence="11" id="KW-0028">Amino-acid biosynthesis</keyword>
<dbReference type="SUPFAM" id="SSF52540">
    <property type="entry name" value="P-loop containing nucleoside triphosphate hydrolases"/>
    <property type="match status" value="1"/>
</dbReference>
<dbReference type="NCBIfam" id="TIGR01357">
    <property type="entry name" value="aroB"/>
    <property type="match status" value="1"/>
</dbReference>
<organism evidence="14">
    <name type="scientific">candidate division WOR-3 bacterium</name>
    <dbReference type="NCBI Taxonomy" id="2052148"/>
    <lineage>
        <taxon>Bacteria</taxon>
        <taxon>Bacteria division WOR-3</taxon>
    </lineage>
</organism>
<evidence type="ECO:0000256" key="1">
    <source>
        <dbReference type="ARBA" id="ARBA00001911"/>
    </source>
</evidence>
<dbReference type="InterPro" id="IPR030960">
    <property type="entry name" value="DHQS/DOIS_N"/>
</dbReference>
<dbReference type="Gene3D" id="3.40.50.300">
    <property type="entry name" value="P-loop containing nucleotide triphosphate hydrolases"/>
    <property type="match status" value="1"/>
</dbReference>
<feature type="binding site" evidence="10">
    <location>
        <position position="134"/>
    </location>
    <ligand>
        <name>substrate</name>
    </ligand>
</feature>
<evidence type="ECO:0000256" key="6">
    <source>
        <dbReference type="ARBA" id="ARBA00022833"/>
    </source>
</evidence>
<keyword evidence="11" id="KW-0057">Aromatic amino acid biosynthesis</keyword>
<comment type="pathway">
    <text evidence="11">Metabolic intermediate biosynthesis; chorismate biosynthesis; chorismate from D-erythrose 4-phosphate and phosphoenolpyruvate: step 2/7.</text>
</comment>
<dbReference type="GO" id="GO:0005737">
    <property type="term" value="C:cytoplasm"/>
    <property type="evidence" value="ECO:0007669"/>
    <property type="project" value="UniProtKB-SubCell"/>
</dbReference>
<comment type="similarity">
    <text evidence="11">Belongs to the sugar phosphate cyclases superfamily. Dehydroquinate synthase family.</text>
</comment>
<gene>
    <name evidence="11 14" type="primary">aroB</name>
    <name evidence="10" type="synonym">aroK</name>
    <name evidence="14" type="ORF">ENV70_06300</name>
</gene>
<keyword evidence="7 11" id="KW-0520">NAD</keyword>
<keyword evidence="9" id="KW-0511">Multifunctional enzyme</keyword>
<keyword evidence="3 11" id="KW-0963">Cytoplasm</keyword>
<name>A0A7C6EHI9_UNCW3</name>
<dbReference type="CDD" id="cd00464">
    <property type="entry name" value="SK"/>
    <property type="match status" value="1"/>
</dbReference>
<dbReference type="Pfam" id="PF24621">
    <property type="entry name" value="DHQS_C"/>
    <property type="match status" value="1"/>
</dbReference>
<evidence type="ECO:0000256" key="2">
    <source>
        <dbReference type="ARBA" id="ARBA00001947"/>
    </source>
</evidence>
<feature type="binding site" evidence="11">
    <location>
        <position position="319"/>
    </location>
    <ligand>
        <name>NAD(+)</name>
        <dbReference type="ChEBI" id="CHEBI:57540"/>
    </ligand>
</feature>
<dbReference type="GO" id="GO:0003856">
    <property type="term" value="F:3-dehydroquinate synthase activity"/>
    <property type="evidence" value="ECO:0007669"/>
    <property type="project" value="UniProtKB-UniRule"/>
</dbReference>
<dbReference type="InterPro" id="IPR000623">
    <property type="entry name" value="Shikimate_kinase/TSH1"/>
</dbReference>
<comment type="caution">
    <text evidence="14">The sequence shown here is derived from an EMBL/GenBank/DDBJ whole genome shotgun (WGS) entry which is preliminary data.</text>
</comment>
<dbReference type="EMBL" id="DTHJ01000132">
    <property type="protein sequence ID" value="HHS63203.1"/>
    <property type="molecule type" value="Genomic_DNA"/>
</dbReference>
<evidence type="ECO:0000256" key="9">
    <source>
        <dbReference type="ARBA" id="ARBA00023268"/>
    </source>
</evidence>
<protein>
    <recommendedName>
        <fullName evidence="10 11">Multifunctional fusion protein</fullName>
    </recommendedName>
    <domain>
        <recommendedName>
            <fullName evidence="10">Shikimate kinase</fullName>
            <shortName evidence="10">SK</shortName>
            <ecNumber evidence="10">2.7.1.71</ecNumber>
        </recommendedName>
    </domain>
    <domain>
        <recommendedName>
            <fullName evidence="11">3-dehydroquinate synthase</fullName>
            <shortName evidence="11">DHQS</shortName>
            <ecNumber evidence="11">4.2.3.4</ecNumber>
        </recommendedName>
    </domain>
</protein>
<comment type="caution">
    <text evidence="11">Lacks conserved residue(s) required for the propagation of feature annotation.</text>
</comment>
<keyword evidence="10" id="KW-0067">ATP-binding</keyword>
<dbReference type="CDD" id="cd08195">
    <property type="entry name" value="DHQS"/>
    <property type="match status" value="1"/>
</dbReference>
<keyword evidence="11" id="KW-0170">Cobalt</keyword>
<dbReference type="InterPro" id="IPR056179">
    <property type="entry name" value="DHQS_C"/>
</dbReference>
<feature type="binding site" evidence="11">
    <location>
        <begin position="273"/>
        <end position="277"/>
    </location>
    <ligand>
        <name>NAD(+)</name>
        <dbReference type="ChEBI" id="CHEBI:57540"/>
    </ligand>
</feature>
<feature type="binding site" evidence="10">
    <location>
        <position position="80"/>
    </location>
    <ligand>
        <name>substrate</name>
    </ligand>
</feature>
<evidence type="ECO:0000256" key="3">
    <source>
        <dbReference type="ARBA" id="ARBA00022490"/>
    </source>
</evidence>
<reference evidence="14" key="1">
    <citation type="journal article" date="2020" name="mSystems">
        <title>Genome- and Community-Level Interaction Insights into Carbon Utilization and Element Cycling Functions of Hydrothermarchaeota in Hydrothermal Sediment.</title>
        <authorList>
            <person name="Zhou Z."/>
            <person name="Liu Y."/>
            <person name="Xu W."/>
            <person name="Pan J."/>
            <person name="Luo Z.H."/>
            <person name="Li M."/>
        </authorList>
    </citation>
    <scope>NUCLEOTIDE SEQUENCE [LARGE SCALE GENOMIC DNA]</scope>
    <source>
        <strain evidence="14">SpSt-783</strain>
    </source>
</reference>
<dbReference type="InterPro" id="IPR027417">
    <property type="entry name" value="P-loop_NTPase"/>
</dbReference>
<dbReference type="EC" id="2.7.1.71" evidence="10"/>
<comment type="similarity">
    <text evidence="10">Belongs to the shikimate kinase family.</text>
</comment>
<dbReference type="InterPro" id="IPR031322">
    <property type="entry name" value="Shikimate/glucono_kinase"/>
</dbReference>
<feature type="binding site" evidence="11">
    <location>
        <position position="416"/>
    </location>
    <ligand>
        <name>Zn(2+)</name>
        <dbReference type="ChEBI" id="CHEBI:29105"/>
    </ligand>
</feature>
<feature type="binding site" evidence="10">
    <location>
        <begin position="12"/>
        <end position="17"/>
    </location>
    <ligand>
        <name>ATP</name>
        <dbReference type="ChEBI" id="CHEBI:30616"/>
    </ligand>
</feature>
<evidence type="ECO:0000313" key="14">
    <source>
        <dbReference type="EMBL" id="HHS63203.1"/>
    </source>
</evidence>
<comment type="pathway">
    <text evidence="10">Metabolic intermediate biosynthesis; chorismate biosynthesis; chorismate from D-erythrose 4-phosphate and phosphoenolpyruvate: step 5/7.</text>
</comment>
<dbReference type="PANTHER" id="PTHR43622">
    <property type="entry name" value="3-DEHYDROQUINATE SYNTHASE"/>
    <property type="match status" value="1"/>
</dbReference>
<evidence type="ECO:0000259" key="12">
    <source>
        <dbReference type="Pfam" id="PF01761"/>
    </source>
</evidence>
<comment type="function">
    <text evidence="10">Catalyzes the specific phosphorylation of the 3-hydroxyl group of shikimic acid using ATP as a cosubstrate.</text>
</comment>
<feature type="binding site" evidence="11">
    <location>
        <begin position="239"/>
        <end position="244"/>
    </location>
    <ligand>
        <name>NAD(+)</name>
        <dbReference type="ChEBI" id="CHEBI:57540"/>
    </ligand>
</feature>
<evidence type="ECO:0000256" key="5">
    <source>
        <dbReference type="ARBA" id="ARBA00022741"/>
    </source>
</evidence>
<feature type="binding site" evidence="11">
    <location>
        <position position="433"/>
    </location>
    <ligand>
        <name>Zn(2+)</name>
        <dbReference type="ChEBI" id="CHEBI:29105"/>
    </ligand>
</feature>
<comment type="cofactor">
    <cofactor evidence="10">
        <name>Mg(2+)</name>
        <dbReference type="ChEBI" id="CHEBI:18420"/>
    </cofactor>
    <text evidence="10">Binds 1 Mg(2+) ion per subunit.</text>
</comment>
<feature type="binding site" evidence="10">
    <location>
        <position position="34"/>
    </location>
    <ligand>
        <name>substrate</name>
    </ligand>
</feature>
<dbReference type="Pfam" id="PF01761">
    <property type="entry name" value="DHQ_synthase"/>
    <property type="match status" value="1"/>
</dbReference>
<dbReference type="GO" id="GO:0000287">
    <property type="term" value="F:magnesium ion binding"/>
    <property type="evidence" value="ECO:0007669"/>
    <property type="project" value="UniProtKB-UniRule"/>
</dbReference>
<dbReference type="SUPFAM" id="SSF56796">
    <property type="entry name" value="Dehydroquinate synthase-like"/>
    <property type="match status" value="1"/>
</dbReference>
<proteinExistence type="inferred from homology"/>
<comment type="catalytic activity">
    <reaction evidence="11">
        <text>7-phospho-2-dehydro-3-deoxy-D-arabino-heptonate = 3-dehydroquinate + phosphate</text>
        <dbReference type="Rhea" id="RHEA:21968"/>
        <dbReference type="ChEBI" id="CHEBI:32364"/>
        <dbReference type="ChEBI" id="CHEBI:43474"/>
        <dbReference type="ChEBI" id="CHEBI:58394"/>
        <dbReference type="EC" id="4.2.3.4"/>
    </reaction>
</comment>
<dbReference type="PRINTS" id="PR01100">
    <property type="entry name" value="SHIKIMTKNASE"/>
</dbReference>
<feature type="domain" description="3-dehydroquinate synthase N-terminal" evidence="12">
    <location>
        <begin position="235"/>
        <end position="347"/>
    </location>
</feature>
<dbReference type="PANTHER" id="PTHR43622:SF1">
    <property type="entry name" value="3-DEHYDROQUINATE SYNTHASE"/>
    <property type="match status" value="1"/>
</dbReference>
<evidence type="ECO:0000256" key="11">
    <source>
        <dbReference type="HAMAP-Rule" id="MF_00110"/>
    </source>
</evidence>
<dbReference type="Gene3D" id="3.40.50.1970">
    <property type="match status" value="1"/>
</dbReference>
<dbReference type="InterPro" id="IPR016037">
    <property type="entry name" value="DHQ_synth_AroB"/>
</dbReference>
<feature type="domain" description="3-dehydroquinate synthase C-terminal" evidence="13">
    <location>
        <begin position="349"/>
        <end position="488"/>
    </location>
</feature>
<keyword evidence="10" id="KW-0418">Kinase</keyword>
<dbReference type="HAMAP" id="MF_00109">
    <property type="entry name" value="Shikimate_kinase"/>
    <property type="match status" value="1"/>
</dbReference>
<comment type="cofactor">
    <cofactor evidence="11">
        <name>Co(2+)</name>
        <dbReference type="ChEBI" id="CHEBI:48828"/>
    </cofactor>
    <cofactor evidence="11">
        <name>Zn(2+)</name>
        <dbReference type="ChEBI" id="CHEBI:29105"/>
    </cofactor>
    <text evidence="11">Binds 1 divalent metal cation per subunit. Can use either Co(2+) or Zn(2+).</text>
</comment>
<feature type="binding site" evidence="10">
    <location>
        <position position="150"/>
    </location>
    <ligand>
        <name>ATP</name>
        <dbReference type="ChEBI" id="CHEBI:30616"/>
    </ligand>
</feature>
<feature type="binding site" evidence="10">
    <location>
        <position position="58"/>
    </location>
    <ligand>
        <name>substrate</name>
    </ligand>
</feature>
<keyword evidence="8 11" id="KW-0456">Lyase</keyword>